<organism evidence="1 2">
    <name type="scientific">Symbiodinium natans</name>
    <dbReference type="NCBI Taxonomy" id="878477"/>
    <lineage>
        <taxon>Eukaryota</taxon>
        <taxon>Sar</taxon>
        <taxon>Alveolata</taxon>
        <taxon>Dinophyceae</taxon>
        <taxon>Suessiales</taxon>
        <taxon>Symbiodiniaceae</taxon>
        <taxon>Symbiodinium</taxon>
    </lineage>
</organism>
<keyword evidence="2" id="KW-1185">Reference proteome</keyword>
<dbReference type="Proteomes" id="UP000604046">
    <property type="component" value="Unassembled WGS sequence"/>
</dbReference>
<accession>A0A812MM71</accession>
<gene>
    <name evidence="1" type="ORF">SNAT2548_LOCUS13734</name>
</gene>
<name>A0A812MM71_9DINO</name>
<proteinExistence type="predicted"/>
<dbReference type="InterPro" id="IPR036282">
    <property type="entry name" value="Glutathione-S-Trfase_C_sf"/>
</dbReference>
<evidence type="ECO:0000313" key="2">
    <source>
        <dbReference type="Proteomes" id="UP000604046"/>
    </source>
</evidence>
<reference evidence="1" key="1">
    <citation type="submission" date="2021-02" db="EMBL/GenBank/DDBJ databases">
        <authorList>
            <person name="Dougan E. K."/>
            <person name="Rhodes N."/>
            <person name="Thang M."/>
            <person name="Chan C."/>
        </authorList>
    </citation>
    <scope>NUCLEOTIDE SEQUENCE</scope>
</reference>
<protein>
    <recommendedName>
        <fullName evidence="3">Glutathione S-transferase C-terminal domain-containing protein</fullName>
    </recommendedName>
</protein>
<evidence type="ECO:0000313" key="1">
    <source>
        <dbReference type="EMBL" id="CAE7262094.1"/>
    </source>
</evidence>
<dbReference type="Gene3D" id="1.20.1050.10">
    <property type="match status" value="1"/>
</dbReference>
<dbReference type="AlphaFoldDB" id="A0A812MM71"/>
<evidence type="ECO:0008006" key="3">
    <source>
        <dbReference type="Google" id="ProtNLM"/>
    </source>
</evidence>
<sequence length="260" mass="27940">MAGFMPLKEAAAMKEGLRVTGVPGLPGIWIVAVKNLYHAKKVPVIHVAHPTGDQEELYQLTAQRSNPTSWWADEAPRSSWLEQLHLAERLGSGPQLVPEDPAARAEVIGLCHLALGSPGGLAYEKRNIMMGNSSSPFAIKYKVTDEMIKLAPQRTVALLNHVHGVLEKQKAKGSNFLVGSSVTAADICWASALVIVAPPGEELLPRHESGKGLIGAFGQNPPEVQSAITPLILEHQQLILGDKELSDIPSMLEGTTNSYS</sequence>
<dbReference type="SUPFAM" id="SSF47616">
    <property type="entry name" value="GST C-terminal domain-like"/>
    <property type="match status" value="1"/>
</dbReference>
<comment type="caution">
    <text evidence="1">The sequence shown here is derived from an EMBL/GenBank/DDBJ whole genome shotgun (WGS) entry which is preliminary data.</text>
</comment>
<dbReference type="EMBL" id="CAJNDS010001497">
    <property type="protein sequence ID" value="CAE7262094.1"/>
    <property type="molecule type" value="Genomic_DNA"/>
</dbReference>